<dbReference type="PIRSF" id="PIRSF003078">
    <property type="entry name" value="GidB"/>
    <property type="match status" value="1"/>
</dbReference>
<dbReference type="EC" id="2.1.1.-" evidence="6"/>
<comment type="subcellular location">
    <subcellularLocation>
        <location evidence="6">Cytoplasm</location>
    </subcellularLocation>
</comment>
<dbReference type="Pfam" id="PF02527">
    <property type="entry name" value="GidB"/>
    <property type="match status" value="1"/>
</dbReference>
<evidence type="ECO:0000256" key="3">
    <source>
        <dbReference type="ARBA" id="ARBA00022603"/>
    </source>
</evidence>
<feature type="binding site" evidence="6">
    <location>
        <position position="73"/>
    </location>
    <ligand>
        <name>S-adenosyl-L-methionine</name>
        <dbReference type="ChEBI" id="CHEBI:59789"/>
    </ligand>
</feature>
<evidence type="ECO:0000256" key="5">
    <source>
        <dbReference type="ARBA" id="ARBA00022691"/>
    </source>
</evidence>
<keyword evidence="4 6" id="KW-0808">Transferase</keyword>
<evidence type="ECO:0000313" key="7">
    <source>
        <dbReference type="EMBL" id="MDC9032057.1"/>
    </source>
</evidence>
<evidence type="ECO:0000256" key="4">
    <source>
        <dbReference type="ARBA" id="ARBA00022679"/>
    </source>
</evidence>
<dbReference type="SUPFAM" id="SSF53335">
    <property type="entry name" value="S-adenosyl-L-methionine-dependent methyltransferases"/>
    <property type="match status" value="1"/>
</dbReference>
<dbReference type="EMBL" id="JANHJP010000004">
    <property type="protein sequence ID" value="MDC9032057.1"/>
    <property type="molecule type" value="Genomic_DNA"/>
</dbReference>
<dbReference type="Proteomes" id="UP001221763">
    <property type="component" value="Unassembled WGS sequence"/>
</dbReference>
<dbReference type="PANTHER" id="PTHR31760:SF0">
    <property type="entry name" value="S-ADENOSYL-L-METHIONINE-DEPENDENT METHYLTRANSFERASES SUPERFAMILY PROTEIN"/>
    <property type="match status" value="1"/>
</dbReference>
<comment type="caution">
    <text evidence="7">The sequence shown here is derived from an EMBL/GenBank/DDBJ whole genome shotgun (WGS) entry which is preliminary data.</text>
</comment>
<feature type="binding site" evidence="6">
    <location>
        <position position="137"/>
    </location>
    <ligand>
        <name>S-adenosyl-L-methionine</name>
        <dbReference type="ChEBI" id="CHEBI:59789"/>
    </ligand>
</feature>
<feature type="binding site" evidence="6">
    <location>
        <begin position="96"/>
        <end position="98"/>
    </location>
    <ligand>
        <name>S-adenosyl-L-methionine</name>
        <dbReference type="ChEBI" id="CHEBI:59789"/>
    </ligand>
</feature>
<evidence type="ECO:0000313" key="8">
    <source>
        <dbReference type="Proteomes" id="UP001221763"/>
    </source>
</evidence>
<proteinExistence type="inferred from homology"/>
<sequence length="212" mass="25167">MFFENLLKKKFHLNDFQLEQFKKYYLFSISYNQKINLTSLVKKKDFYLKHFYDSLLISKILNFNKIKNLLDLGSGAGFPGIPLKILCPNLKVFLIDSSSKKTNFLKLLIQYLNLLDVYVFQEKIEKHKEKYNCVIARALGKLDLILKLASFVTKDKSYFIAMKGPSYEKELQNINIEHQFKLKNKFFFELPENLGKRVNLLFQKNKKTKFTY</sequence>
<dbReference type="PANTHER" id="PTHR31760">
    <property type="entry name" value="S-ADENOSYL-L-METHIONINE-DEPENDENT METHYLTRANSFERASES SUPERFAMILY PROTEIN"/>
    <property type="match status" value="1"/>
</dbReference>
<comment type="function">
    <text evidence="6">Specifically methylates the N7 position of a guanine in 16S rRNA.</text>
</comment>
<evidence type="ECO:0000256" key="2">
    <source>
        <dbReference type="ARBA" id="ARBA00022552"/>
    </source>
</evidence>
<dbReference type="Gene3D" id="3.40.50.150">
    <property type="entry name" value="Vaccinia Virus protein VP39"/>
    <property type="match status" value="1"/>
</dbReference>
<keyword evidence="1 6" id="KW-0963">Cytoplasm</keyword>
<keyword evidence="2 6" id="KW-0698">rRNA processing</keyword>
<dbReference type="InterPro" id="IPR029063">
    <property type="entry name" value="SAM-dependent_MTases_sf"/>
</dbReference>
<evidence type="ECO:0000256" key="1">
    <source>
        <dbReference type="ARBA" id="ARBA00022490"/>
    </source>
</evidence>
<gene>
    <name evidence="6" type="primary">rsmG</name>
    <name evidence="7" type="ORF">M8044_000278</name>
</gene>
<name>A0ABT5LBJ4_9MOLU</name>
<protein>
    <recommendedName>
        <fullName evidence="6">Ribosomal RNA small subunit methyltransferase G</fullName>
        <ecNumber evidence="6">2.1.1.-</ecNumber>
    </recommendedName>
    <alternativeName>
        <fullName evidence="6">16S rRNA 7-methylguanosine methyltransferase</fullName>
        <shortName evidence="6">16S rRNA m7G methyltransferase</shortName>
    </alternativeName>
</protein>
<dbReference type="HAMAP" id="MF_00074">
    <property type="entry name" value="16SrRNA_methyltr_G"/>
    <property type="match status" value="1"/>
</dbReference>
<keyword evidence="5 6" id="KW-0949">S-adenosyl-L-methionine</keyword>
<accession>A0ABT5LBJ4</accession>
<comment type="similarity">
    <text evidence="6">Belongs to the methyltransferase superfamily. RNA methyltransferase RsmG family.</text>
</comment>
<organism evidence="7 8">
    <name type="scientific">Columbia Basin potato purple top phytoplasma</name>
    <dbReference type="NCBI Taxonomy" id="307134"/>
    <lineage>
        <taxon>Bacteria</taxon>
        <taxon>Bacillati</taxon>
        <taxon>Mycoplasmatota</taxon>
        <taxon>Mollicutes</taxon>
        <taxon>Acholeplasmatales</taxon>
        <taxon>Acholeplasmataceae</taxon>
        <taxon>Candidatus Phytoplasma</taxon>
        <taxon>16SrVI (Clover proliferation group)</taxon>
    </lineage>
</organism>
<dbReference type="InterPro" id="IPR003682">
    <property type="entry name" value="rRNA_ssu_MeTfrase_G"/>
</dbReference>
<dbReference type="RefSeq" id="WP_273585272.1">
    <property type="nucleotide sequence ID" value="NZ_JANHJP010000004.1"/>
</dbReference>
<dbReference type="NCBIfam" id="TIGR00138">
    <property type="entry name" value="rsmG_gidB"/>
    <property type="match status" value="1"/>
</dbReference>
<evidence type="ECO:0000256" key="6">
    <source>
        <dbReference type="HAMAP-Rule" id="MF_00074"/>
    </source>
</evidence>
<keyword evidence="8" id="KW-1185">Reference proteome</keyword>
<reference evidence="7 8" key="1">
    <citation type="journal article" date="2023" name="Plant">
        <title>Draft Genome Sequence Resource of CBPPT1, a 'Candidatus Phytoplasma trifolii'-Related Strain Associated with Potato Purple Top Disease in the Columbia Basin, U.S.A.</title>
        <authorList>
            <person name="Wei W."/>
            <person name="Shao J."/>
            <person name="Bottner-Parker K.D."/>
            <person name="Zhao Y."/>
        </authorList>
    </citation>
    <scope>NUCLEOTIDE SEQUENCE [LARGE SCALE GENOMIC DNA]</scope>
    <source>
        <strain evidence="7 8">CBPPT1</strain>
    </source>
</reference>
<feature type="binding site" evidence="6">
    <location>
        <position position="78"/>
    </location>
    <ligand>
        <name>S-adenosyl-L-methionine</name>
        <dbReference type="ChEBI" id="CHEBI:59789"/>
    </ligand>
</feature>
<feature type="binding site" evidence="6">
    <location>
        <begin position="124"/>
        <end position="125"/>
    </location>
    <ligand>
        <name>S-adenosyl-L-methionine</name>
        <dbReference type="ChEBI" id="CHEBI:59789"/>
    </ligand>
</feature>
<keyword evidence="3 6" id="KW-0489">Methyltransferase</keyword>